<accession>A0A8B8H2C6</accession>
<evidence type="ECO:0000313" key="3">
    <source>
        <dbReference type="RefSeq" id="XP_026297209.1"/>
    </source>
</evidence>
<dbReference type="KEGG" id="ame:102653687"/>
<reference evidence="1" key="1">
    <citation type="submission" date="2021-01" db="UniProtKB">
        <authorList>
            <consortium name="EnsemblMetazoa"/>
        </authorList>
    </citation>
    <scope>IDENTIFICATION</scope>
    <source>
        <strain evidence="1">DH4</strain>
    </source>
</reference>
<dbReference type="EnsemblMetazoa" id="XM_026441424">
    <property type="protein sequence ID" value="XP_026297209"/>
    <property type="gene ID" value="LOC102653687"/>
</dbReference>
<gene>
    <name evidence="3" type="primary">LOC102653687</name>
</gene>
<keyword evidence="2" id="KW-1185">Reference proteome</keyword>
<dbReference type="Proteomes" id="UP000005203">
    <property type="component" value="Linkage group LG6"/>
</dbReference>
<evidence type="ECO:0000313" key="2">
    <source>
        <dbReference type="Proteomes" id="UP000005203"/>
    </source>
</evidence>
<sequence length="126" mass="14456">MKIHSNSFAKTFLRSSPQYYHAEKRTTVSWTIWLRFEKAEMLYDTFISIAANSRYAIPVNLVALKHAEWNKGRRVQKGTFLNRHSTNFPTTRGTFQSSPRPSAISEGQTMESIVESSSINKLTNII</sequence>
<dbReference type="RefSeq" id="XP_026297209.1">
    <property type="nucleotide sequence ID" value="XM_026441424.1"/>
</dbReference>
<dbReference type="AlphaFoldDB" id="A0A7M7L3L9"/>
<evidence type="ECO:0000313" key="1">
    <source>
        <dbReference type="EnsemblMetazoa" id="XP_026297209"/>
    </source>
</evidence>
<accession>A0A7M7L3L9</accession>
<reference evidence="3" key="2">
    <citation type="submission" date="2025-04" db="UniProtKB">
        <authorList>
            <consortium name="RefSeq"/>
        </authorList>
    </citation>
    <scope>IDENTIFICATION</scope>
    <source>
        <strain evidence="3">DH4</strain>
        <tissue evidence="3">Whole body</tissue>
    </source>
</reference>
<dbReference type="GeneID" id="102653687"/>
<name>A0A7M7L3L9_APIME</name>
<proteinExistence type="predicted"/>
<protein>
    <submittedName>
        <fullName evidence="3">Uncharacterized protein LOC102653687</fullName>
    </submittedName>
</protein>
<organism evidence="1">
    <name type="scientific">Apis mellifera</name>
    <name type="common">Honeybee</name>
    <dbReference type="NCBI Taxonomy" id="7460"/>
    <lineage>
        <taxon>Eukaryota</taxon>
        <taxon>Metazoa</taxon>
        <taxon>Ecdysozoa</taxon>
        <taxon>Arthropoda</taxon>
        <taxon>Hexapoda</taxon>
        <taxon>Insecta</taxon>
        <taxon>Pterygota</taxon>
        <taxon>Neoptera</taxon>
        <taxon>Endopterygota</taxon>
        <taxon>Hymenoptera</taxon>
        <taxon>Apocrita</taxon>
        <taxon>Aculeata</taxon>
        <taxon>Apoidea</taxon>
        <taxon>Anthophila</taxon>
        <taxon>Apidae</taxon>
        <taxon>Apis</taxon>
    </lineage>
</organism>